<keyword evidence="1" id="KW-0808">Transferase</keyword>
<sequence>MKHIKYITHADVQSLIKYKTSDDVIIFLSGPTSKKTPLSVLRSRDVIAVNGSARYLLDNNIKPYIYLLTDVRFLHQRRDDFYEFSKNSRNTIVNIDVYESASEEDRKYIREHCLMIRSFYRREKGGLIKKIKFNILKRLHNDLLISIPLSKKGRLVGFCKDISVGYCSCHTIAYAAIQIAYSLRYKRIICSGLDLTGNCQRFYDESNNPMPSELSRDLFKILPFFQFMRERVKDINIYNLSDDTAIHYSIIPFIDSSTLDDDVVYEKIG</sequence>
<dbReference type="NCBIfam" id="NF007333">
    <property type="entry name" value="PRK09822.1"/>
    <property type="match status" value="1"/>
</dbReference>
<evidence type="ECO:0000313" key="2">
    <source>
        <dbReference type="Proteomes" id="UP001444146"/>
    </source>
</evidence>
<dbReference type="Gene3D" id="3.90.1480.10">
    <property type="entry name" value="Alpha-2,3-sialyltransferase"/>
    <property type="match status" value="1"/>
</dbReference>
<accession>A0ABV0HLW0</accession>
<dbReference type="EMBL" id="JAYMYY010000005">
    <property type="protein sequence ID" value="MEO3991431.1"/>
    <property type="molecule type" value="Genomic_DNA"/>
</dbReference>
<proteinExistence type="predicted"/>
<keyword evidence="1" id="KW-0328">Glycosyltransferase</keyword>
<keyword evidence="2" id="KW-1185">Reference proteome</keyword>
<comment type="caution">
    <text evidence="1">The sequence shown here is derived from an EMBL/GenBank/DDBJ whole genome shotgun (WGS) entry which is preliminary data.</text>
</comment>
<gene>
    <name evidence="1" type="primary">waaZ</name>
    <name evidence="1" type="ORF">VSR74_16610</name>
</gene>
<dbReference type="RefSeq" id="WP_347795738.1">
    <property type="nucleotide sequence ID" value="NZ_JAYMYY010000005.1"/>
</dbReference>
<dbReference type="NCBIfam" id="TIGR04437">
    <property type="entry name" value="WaaZ_KDO_III"/>
    <property type="match status" value="1"/>
</dbReference>
<dbReference type="InterPro" id="IPR031026">
    <property type="entry name" value="WaaZ_KDO_III"/>
</dbReference>
<evidence type="ECO:0000313" key="1">
    <source>
        <dbReference type="EMBL" id="MEO3991431.1"/>
    </source>
</evidence>
<reference evidence="1 2" key="1">
    <citation type="submission" date="2024-01" db="EMBL/GenBank/DDBJ databases">
        <title>Pseudocitrobacter sp. Endophytic strain Cyp-38L.</title>
        <authorList>
            <person name="Amer M.A."/>
            <person name="Hamed S.M."/>
        </authorList>
    </citation>
    <scope>NUCLEOTIDE SEQUENCE [LARGE SCALE GENOMIC DNA]</scope>
    <source>
        <strain evidence="1 2">Cyp38S</strain>
    </source>
</reference>
<dbReference type="GO" id="GO:0043842">
    <property type="term" value="F:Kdo transferase activity"/>
    <property type="evidence" value="ECO:0007669"/>
    <property type="project" value="UniProtKB-EC"/>
</dbReference>
<dbReference type="Proteomes" id="UP001444146">
    <property type="component" value="Unassembled WGS sequence"/>
</dbReference>
<name>A0ABV0HLW0_9ENTR</name>
<dbReference type="EC" id="2.4.99.15" evidence="1"/>
<protein>
    <submittedName>
        <fullName evidence="1">3-deoxy-D-manno-oct-2-ulosonate III transferase WaaZ</fullName>
        <ecNumber evidence="1">2.4.99.15</ecNumber>
    </submittedName>
</protein>
<organism evidence="1 2">
    <name type="scientific">Pseudocitrobacter cyperus</name>
    <dbReference type="NCBI Taxonomy" id="3112843"/>
    <lineage>
        <taxon>Bacteria</taxon>
        <taxon>Pseudomonadati</taxon>
        <taxon>Pseudomonadota</taxon>
        <taxon>Gammaproteobacteria</taxon>
        <taxon>Enterobacterales</taxon>
        <taxon>Enterobacteriaceae</taxon>
        <taxon>Pseudocitrobacter</taxon>
    </lineage>
</organism>